<name>A0ACC0CVX5_9PEZI</name>
<dbReference type="Proteomes" id="UP001497680">
    <property type="component" value="Unassembled WGS sequence"/>
</dbReference>
<evidence type="ECO:0000313" key="1">
    <source>
        <dbReference type="EMBL" id="KAI6084594.1"/>
    </source>
</evidence>
<evidence type="ECO:0000313" key="2">
    <source>
        <dbReference type="Proteomes" id="UP001497680"/>
    </source>
</evidence>
<comment type="caution">
    <text evidence="1">The sequence shown here is derived from an EMBL/GenBank/DDBJ whole genome shotgun (WGS) entry which is preliminary data.</text>
</comment>
<dbReference type="EMBL" id="MU394335">
    <property type="protein sequence ID" value="KAI6084594.1"/>
    <property type="molecule type" value="Genomic_DNA"/>
</dbReference>
<organism evidence="1 2">
    <name type="scientific">Hypoxylon rubiginosum</name>
    <dbReference type="NCBI Taxonomy" id="110542"/>
    <lineage>
        <taxon>Eukaryota</taxon>
        <taxon>Fungi</taxon>
        <taxon>Dikarya</taxon>
        <taxon>Ascomycota</taxon>
        <taxon>Pezizomycotina</taxon>
        <taxon>Sordariomycetes</taxon>
        <taxon>Xylariomycetidae</taxon>
        <taxon>Xylariales</taxon>
        <taxon>Hypoxylaceae</taxon>
        <taxon>Hypoxylon</taxon>
    </lineage>
</organism>
<keyword evidence="2" id="KW-1185">Reference proteome</keyword>
<accession>A0ACC0CVX5</accession>
<protein>
    <submittedName>
        <fullName evidence="1">Uncharacterized protein</fullName>
    </submittedName>
</protein>
<gene>
    <name evidence="1" type="ORF">F4821DRAFT_261824</name>
</gene>
<sequence length="143" mass="14983">MLLCRGGTRIPPGHRDMTVDGPTTPAIADGMACSRFGWSTESAGAVSVLPSRPLPSLVVPRPQYFALIPIGATTPSSTLFTAQSLQGEEDKMGLGDGVNSKSSFPSFGVMGVVGILFLIMPIGSLLCANAFRQVKEPKDKESS</sequence>
<reference evidence="1 2" key="1">
    <citation type="journal article" date="2022" name="New Phytol.">
        <title>Ecological generalism drives hyperdiversity of secondary metabolite gene clusters in xylarialean endophytes.</title>
        <authorList>
            <person name="Franco M.E.E."/>
            <person name="Wisecaver J.H."/>
            <person name="Arnold A.E."/>
            <person name="Ju Y.M."/>
            <person name="Slot J.C."/>
            <person name="Ahrendt S."/>
            <person name="Moore L.P."/>
            <person name="Eastman K.E."/>
            <person name="Scott K."/>
            <person name="Konkel Z."/>
            <person name="Mondo S.J."/>
            <person name="Kuo A."/>
            <person name="Hayes R.D."/>
            <person name="Haridas S."/>
            <person name="Andreopoulos B."/>
            <person name="Riley R."/>
            <person name="LaButti K."/>
            <person name="Pangilinan J."/>
            <person name="Lipzen A."/>
            <person name="Amirebrahimi M."/>
            <person name="Yan J."/>
            <person name="Adam C."/>
            <person name="Keymanesh K."/>
            <person name="Ng V."/>
            <person name="Louie K."/>
            <person name="Northen T."/>
            <person name="Drula E."/>
            <person name="Henrissat B."/>
            <person name="Hsieh H.M."/>
            <person name="Youens-Clark K."/>
            <person name="Lutzoni F."/>
            <person name="Miadlikowska J."/>
            <person name="Eastwood D.C."/>
            <person name="Hamelin R.C."/>
            <person name="Grigoriev I.V."/>
            <person name="U'Ren J.M."/>
        </authorList>
    </citation>
    <scope>NUCLEOTIDE SEQUENCE [LARGE SCALE GENOMIC DNA]</scope>
    <source>
        <strain evidence="1 2">ER1909</strain>
    </source>
</reference>
<proteinExistence type="predicted"/>